<evidence type="ECO:0000256" key="3">
    <source>
        <dbReference type="ARBA" id="ARBA00022729"/>
    </source>
</evidence>
<dbReference type="InterPro" id="IPR001967">
    <property type="entry name" value="Peptidase_S11_N"/>
</dbReference>
<evidence type="ECO:0000256" key="4">
    <source>
        <dbReference type="ARBA" id="ARBA00022801"/>
    </source>
</evidence>
<evidence type="ECO:0000256" key="5">
    <source>
        <dbReference type="ARBA" id="ARBA00022960"/>
    </source>
</evidence>
<keyword evidence="13" id="KW-1185">Reference proteome</keyword>
<feature type="active site" evidence="8">
    <location>
        <position position="159"/>
    </location>
</feature>
<evidence type="ECO:0000313" key="12">
    <source>
        <dbReference type="EMBL" id="ORC38283.1"/>
    </source>
</evidence>
<proteinExistence type="inferred from homology"/>
<dbReference type="OrthoDB" id="9791132at2"/>
<keyword evidence="5" id="KW-0133">Cell shape</keyword>
<sequence>MRRIIIPSVIGAVLLSVSVFTAALGLAGTLTPAPEVLPQKPVSDSRADVPPFDWTASSFQPRPPEIDALAAVLLDYETGAVLYEKNPDDALPPASLIKLVVMDAVLDAVDSGTLDPDGDIPIPPAAWSRNAPPRSSLMFLGPGQRASLDDLMLGLAIPSGNDAAVGAALLLNDSVEDFVAVMNRRLASRGYEKTRMVEPSGYSLDNSTSAAEFARFCREYILRHPEALEKYHSVPAFSYPRPENMLPGHHENTIYQQNFNRLLSLMPEADGLKTGTIPSFGYNLAATAIRDGRRLVSVVLGVQGESAREGNDRRAMVSRDLLEYGFNEYSLVEADLPDPGSVRLYGSEYREVPLYIDAAWAGEGEKIAVPAGLGDKLRAHLRGARRLRGPVSAGTELGEIVVTADGEEVLTAPLRTLIAAEEAVWWKRIADWALIAWERLQGEAVPPGIDDYLRSSAAVHPGN</sequence>
<dbReference type="RefSeq" id="WP_083047260.1">
    <property type="nucleotide sequence ID" value="NZ_MWQY01000001.1"/>
</dbReference>
<dbReference type="GO" id="GO:0071555">
    <property type="term" value="P:cell wall organization"/>
    <property type="evidence" value="ECO:0007669"/>
    <property type="project" value="UniProtKB-KW"/>
</dbReference>
<accession>A0A1Y1S306</accession>
<dbReference type="PANTHER" id="PTHR21581:SF6">
    <property type="entry name" value="TRAFFICKING PROTEIN PARTICLE COMPLEX SUBUNIT 12"/>
    <property type="match status" value="1"/>
</dbReference>
<dbReference type="AlphaFoldDB" id="A0A1Y1S306"/>
<comment type="function">
    <text evidence="1">Removes C-terminal D-alanyl residues from sugar-peptide cell wall precursors.</text>
</comment>
<comment type="similarity">
    <text evidence="2 10">Belongs to the peptidase S11 family.</text>
</comment>
<name>A0A1Y1S306_9SPIO</name>
<dbReference type="SUPFAM" id="SSF69189">
    <property type="entry name" value="Penicillin-binding protein associated domain"/>
    <property type="match status" value="1"/>
</dbReference>
<protein>
    <recommendedName>
        <fullName evidence="11">Peptidase S11 D-alanyl-D-alanine carboxypeptidase A N-terminal domain-containing protein</fullName>
    </recommendedName>
</protein>
<comment type="caution">
    <text evidence="12">The sequence shown here is derived from an EMBL/GenBank/DDBJ whole genome shotgun (WGS) entry which is preliminary data.</text>
</comment>
<dbReference type="InterPro" id="IPR012338">
    <property type="entry name" value="Beta-lactam/transpept-like"/>
</dbReference>
<dbReference type="Gene3D" id="3.40.710.10">
    <property type="entry name" value="DD-peptidase/beta-lactamase superfamily"/>
    <property type="match status" value="1"/>
</dbReference>
<dbReference type="Pfam" id="PF00768">
    <property type="entry name" value="Peptidase_S11"/>
    <property type="match status" value="1"/>
</dbReference>
<keyword evidence="3" id="KW-0732">Signal</keyword>
<evidence type="ECO:0000259" key="11">
    <source>
        <dbReference type="Pfam" id="PF00768"/>
    </source>
</evidence>
<dbReference type="GO" id="GO:0009252">
    <property type="term" value="P:peptidoglycan biosynthetic process"/>
    <property type="evidence" value="ECO:0007669"/>
    <property type="project" value="UniProtKB-KW"/>
</dbReference>
<evidence type="ECO:0000313" key="13">
    <source>
        <dbReference type="Proteomes" id="UP000192343"/>
    </source>
</evidence>
<feature type="active site" description="Proton acceptor" evidence="8">
    <location>
        <position position="98"/>
    </location>
</feature>
<feature type="domain" description="Peptidase S11 D-alanyl-D-alanine carboxypeptidase A N-terminal" evidence="11">
    <location>
        <begin position="60"/>
        <end position="303"/>
    </location>
</feature>
<evidence type="ECO:0000256" key="7">
    <source>
        <dbReference type="ARBA" id="ARBA00023316"/>
    </source>
</evidence>
<keyword evidence="7" id="KW-0961">Cell wall biogenesis/degradation</keyword>
<feature type="active site" description="Acyl-ester intermediate" evidence="8">
    <location>
        <position position="95"/>
    </location>
</feature>
<evidence type="ECO:0000256" key="9">
    <source>
        <dbReference type="PIRSR" id="PIRSR618044-2"/>
    </source>
</evidence>
<dbReference type="Proteomes" id="UP000192343">
    <property type="component" value="Unassembled WGS sequence"/>
</dbReference>
<evidence type="ECO:0000256" key="6">
    <source>
        <dbReference type="ARBA" id="ARBA00022984"/>
    </source>
</evidence>
<evidence type="ECO:0000256" key="1">
    <source>
        <dbReference type="ARBA" id="ARBA00003217"/>
    </source>
</evidence>
<dbReference type="GO" id="GO:0008360">
    <property type="term" value="P:regulation of cell shape"/>
    <property type="evidence" value="ECO:0007669"/>
    <property type="project" value="UniProtKB-KW"/>
</dbReference>
<dbReference type="GO" id="GO:0009002">
    <property type="term" value="F:serine-type D-Ala-D-Ala carboxypeptidase activity"/>
    <property type="evidence" value="ECO:0007669"/>
    <property type="project" value="InterPro"/>
</dbReference>
<evidence type="ECO:0000256" key="2">
    <source>
        <dbReference type="ARBA" id="ARBA00007164"/>
    </source>
</evidence>
<evidence type="ECO:0000256" key="10">
    <source>
        <dbReference type="RuleBase" id="RU004016"/>
    </source>
</evidence>
<reference evidence="12 13" key="1">
    <citation type="submission" date="2017-03" db="EMBL/GenBank/DDBJ databases">
        <title>Draft Genome sequence of Marispirochaeta sp. strain JC444.</title>
        <authorList>
            <person name="Shivani Y."/>
            <person name="Subhash Y."/>
            <person name="Sasikala C."/>
            <person name="Ramana C."/>
        </authorList>
    </citation>
    <scope>NUCLEOTIDE SEQUENCE [LARGE SCALE GENOMIC DNA]</scope>
    <source>
        <strain evidence="12 13">JC444</strain>
    </source>
</reference>
<dbReference type="SUPFAM" id="SSF56601">
    <property type="entry name" value="beta-lactamase/transpeptidase-like"/>
    <property type="match status" value="1"/>
</dbReference>
<feature type="binding site" evidence="9">
    <location>
        <position position="273"/>
    </location>
    <ligand>
        <name>substrate</name>
    </ligand>
</feature>
<organism evidence="12 13">
    <name type="scientific">Marispirochaeta aestuarii</name>
    <dbReference type="NCBI Taxonomy" id="1963862"/>
    <lineage>
        <taxon>Bacteria</taxon>
        <taxon>Pseudomonadati</taxon>
        <taxon>Spirochaetota</taxon>
        <taxon>Spirochaetia</taxon>
        <taxon>Spirochaetales</taxon>
        <taxon>Spirochaetaceae</taxon>
        <taxon>Marispirochaeta</taxon>
    </lineage>
</organism>
<evidence type="ECO:0000256" key="8">
    <source>
        <dbReference type="PIRSR" id="PIRSR618044-1"/>
    </source>
</evidence>
<keyword evidence="6" id="KW-0573">Peptidoglycan synthesis</keyword>
<dbReference type="PRINTS" id="PR00725">
    <property type="entry name" value="DADACBPTASE1"/>
</dbReference>
<keyword evidence="4" id="KW-0378">Hydrolase</keyword>
<dbReference type="GO" id="GO:0006508">
    <property type="term" value="P:proteolysis"/>
    <property type="evidence" value="ECO:0007669"/>
    <property type="project" value="InterPro"/>
</dbReference>
<dbReference type="PANTHER" id="PTHR21581">
    <property type="entry name" value="D-ALANYL-D-ALANINE CARBOXYPEPTIDASE"/>
    <property type="match status" value="1"/>
</dbReference>
<dbReference type="InterPro" id="IPR015956">
    <property type="entry name" value="Peniciliin-bd_prot_C_sf"/>
</dbReference>
<dbReference type="STRING" id="1963862.B4O97_00570"/>
<dbReference type="EMBL" id="MWQY01000001">
    <property type="protein sequence ID" value="ORC38283.1"/>
    <property type="molecule type" value="Genomic_DNA"/>
</dbReference>
<gene>
    <name evidence="12" type="ORF">B4O97_00570</name>
</gene>
<dbReference type="InterPro" id="IPR018044">
    <property type="entry name" value="Peptidase_S11"/>
</dbReference>